<reference evidence="1 2" key="1">
    <citation type="submission" date="2018-07" db="EMBL/GenBank/DDBJ databases">
        <title>The complete nuclear genome of the prasinophyte Chloropicon primus (CCMP1205).</title>
        <authorList>
            <person name="Pombert J.-F."/>
            <person name="Otis C."/>
            <person name="Turmel M."/>
            <person name="Lemieux C."/>
        </authorList>
    </citation>
    <scope>NUCLEOTIDE SEQUENCE [LARGE SCALE GENOMIC DNA]</scope>
    <source>
        <strain evidence="1 2">CCMP1205</strain>
    </source>
</reference>
<gene>
    <name evidence="1" type="ORF">A3770_08p51660</name>
</gene>
<evidence type="ECO:0000313" key="2">
    <source>
        <dbReference type="Proteomes" id="UP000316726"/>
    </source>
</evidence>
<dbReference type="AlphaFoldDB" id="A0A5B8MPP9"/>
<dbReference type="PANTHER" id="PTHR31400:SF1">
    <property type="entry name" value="PROTEIN GUCD1"/>
    <property type="match status" value="1"/>
</dbReference>
<proteinExistence type="predicted"/>
<dbReference type="PANTHER" id="PTHR31400">
    <property type="entry name" value="GUANYLYL CYCLASE DOMAIN CONTAINING PROTEIN 1 GUCD1"/>
    <property type="match status" value="1"/>
</dbReference>
<dbReference type="InterPro" id="IPR018616">
    <property type="entry name" value="GUCD1"/>
</dbReference>
<name>A0A5B8MPP9_9CHLO</name>
<sequence length="265" mass="29292">MTELSERRRGSEEPASSTTESEGVDVCVKKAVPHVRQAFNWDCGIACVLMIVQANGLKHVDLGYLRDVCGTTSIWTIDIAHLLRHFGLKVKYFTVTLGANPAYADEKFYKDHMHVDEVRVHQLFDLAKDAGIEVFHKSLQLEELGRICASPENLVLILVDKRVLQQGNQRVAASQNTKAAGVTKHAKAASLLCCGMLGSLTRSGYIGHYVVLYDYSAETKEYWVKDPASYNSITIVKEATLEKARKSFGTDEDLIIVPFSRAGGG</sequence>
<dbReference type="EMBL" id="CP031041">
    <property type="protein sequence ID" value="QDZ22648.1"/>
    <property type="molecule type" value="Genomic_DNA"/>
</dbReference>
<dbReference type="Pfam" id="PF09778">
    <property type="entry name" value="Guanylate_cyc_2"/>
    <property type="match status" value="1"/>
</dbReference>
<dbReference type="Gene3D" id="3.90.70.10">
    <property type="entry name" value="Cysteine proteinases"/>
    <property type="match status" value="1"/>
</dbReference>
<protein>
    <submittedName>
        <fullName evidence="1">Guanylyl cyclase</fullName>
    </submittedName>
</protein>
<organism evidence="1 2">
    <name type="scientific">Chloropicon primus</name>
    <dbReference type="NCBI Taxonomy" id="1764295"/>
    <lineage>
        <taxon>Eukaryota</taxon>
        <taxon>Viridiplantae</taxon>
        <taxon>Chlorophyta</taxon>
        <taxon>Chloropicophyceae</taxon>
        <taxon>Chloropicales</taxon>
        <taxon>Chloropicaceae</taxon>
        <taxon>Chloropicon</taxon>
    </lineage>
</organism>
<dbReference type="Proteomes" id="UP000316726">
    <property type="component" value="Chromosome 8"/>
</dbReference>
<evidence type="ECO:0000313" key="1">
    <source>
        <dbReference type="EMBL" id="QDZ22648.1"/>
    </source>
</evidence>
<dbReference type="OrthoDB" id="206796at2759"/>
<accession>A0A5B8MPP9</accession>
<keyword evidence="2" id="KW-1185">Reference proteome</keyword>